<dbReference type="Proteomes" id="UP000682733">
    <property type="component" value="Unassembled WGS sequence"/>
</dbReference>
<sequence>MADQGTDINHYQNLSICIRCNQDTGEPTESYISLLKIKDKGAQTIFDTIVKELKSKNIDMTKIR</sequence>
<proteinExistence type="predicted"/>
<accession>A0A8S2M2M0</accession>
<protein>
    <submittedName>
        <fullName evidence="1">Uncharacterized protein</fullName>
    </submittedName>
</protein>
<organism evidence="1 2">
    <name type="scientific">Didymodactylos carnosus</name>
    <dbReference type="NCBI Taxonomy" id="1234261"/>
    <lineage>
        <taxon>Eukaryota</taxon>
        <taxon>Metazoa</taxon>
        <taxon>Spiralia</taxon>
        <taxon>Gnathifera</taxon>
        <taxon>Rotifera</taxon>
        <taxon>Eurotatoria</taxon>
        <taxon>Bdelloidea</taxon>
        <taxon>Philodinida</taxon>
        <taxon>Philodinidae</taxon>
        <taxon>Didymodactylos</taxon>
    </lineage>
</organism>
<comment type="caution">
    <text evidence="1">The sequence shown here is derived from an EMBL/GenBank/DDBJ whole genome shotgun (WGS) entry which is preliminary data.</text>
</comment>
<evidence type="ECO:0000313" key="1">
    <source>
        <dbReference type="EMBL" id="CAF3920309.1"/>
    </source>
</evidence>
<name>A0A8S2M2M0_9BILA</name>
<gene>
    <name evidence="1" type="ORF">TMI583_LOCUS21267</name>
</gene>
<evidence type="ECO:0000313" key="2">
    <source>
        <dbReference type="Proteomes" id="UP000682733"/>
    </source>
</evidence>
<reference evidence="1" key="1">
    <citation type="submission" date="2021-02" db="EMBL/GenBank/DDBJ databases">
        <authorList>
            <person name="Nowell W R."/>
        </authorList>
    </citation>
    <scope>NUCLEOTIDE SEQUENCE</scope>
</reference>
<dbReference type="EMBL" id="CAJOBA010023118">
    <property type="protein sequence ID" value="CAF3920309.1"/>
    <property type="molecule type" value="Genomic_DNA"/>
</dbReference>
<dbReference type="AlphaFoldDB" id="A0A8S2M2M0"/>
<feature type="non-terminal residue" evidence="1">
    <location>
        <position position="64"/>
    </location>
</feature>